<evidence type="ECO:0000313" key="1">
    <source>
        <dbReference type="EMBL" id="SCA96197.1"/>
    </source>
</evidence>
<proteinExistence type="predicted"/>
<dbReference type="PANTHER" id="PTHR41244">
    <property type="entry name" value="RHAMNAN SYNTHESIS F"/>
    <property type="match status" value="1"/>
</dbReference>
<dbReference type="Pfam" id="PF14307">
    <property type="entry name" value="Glyco_tran_WbsX"/>
    <property type="match status" value="1"/>
</dbReference>
<dbReference type="InterPro" id="IPR032719">
    <property type="entry name" value="WbsX"/>
</dbReference>
<dbReference type="Gene3D" id="3.20.20.80">
    <property type="entry name" value="Glycosidases"/>
    <property type="match status" value="1"/>
</dbReference>
<dbReference type="AlphaFoldDB" id="A0A1C3T086"/>
<accession>A0A1C3T086</accession>
<dbReference type="EMBL" id="LT603726">
    <property type="protein sequence ID" value="SCA96197.1"/>
    <property type="molecule type" value="Genomic_DNA"/>
</dbReference>
<dbReference type="CDD" id="cd11579">
    <property type="entry name" value="Glyco_tran_WbsX"/>
    <property type="match status" value="1"/>
</dbReference>
<organism evidence="1">
    <name type="scientific">Klebsiella pneumoniae</name>
    <dbReference type="NCBI Taxonomy" id="573"/>
    <lineage>
        <taxon>Bacteria</taxon>
        <taxon>Pseudomonadati</taxon>
        <taxon>Pseudomonadota</taxon>
        <taxon>Gammaproteobacteria</taxon>
        <taxon>Enterobacterales</taxon>
        <taxon>Enterobacteriaceae</taxon>
        <taxon>Klebsiella/Raoultella group</taxon>
        <taxon>Klebsiella</taxon>
        <taxon>Klebsiella pneumoniae complex</taxon>
    </lineage>
</organism>
<dbReference type="PANTHER" id="PTHR41244:SF1">
    <property type="entry name" value="GLYCOSYLTRANSFERASE"/>
    <property type="match status" value="1"/>
</dbReference>
<protein>
    <submittedName>
        <fullName evidence="1">Polysaccharide biosynthesis protein</fullName>
    </submittedName>
</protein>
<name>A0A1C3T086_KLEPN</name>
<reference evidence="1" key="2">
    <citation type="submission" date="2016-08" db="EMBL/GenBank/DDBJ databases">
        <title>Klebsiella loci capsule.</title>
        <authorList>
            <person name="Holt K.E."/>
            <person name="Thomson N.R."/>
        </authorList>
    </citation>
    <scope>NUCLEOTIDE SEQUENCE</scope>
    <source>
        <strain evidence="1">262</strain>
    </source>
</reference>
<reference evidence="1" key="1">
    <citation type="submission" date="2016-07" db="EMBL/GenBank/DDBJ databases">
        <authorList>
            <person name="Informatics P."/>
        </authorList>
    </citation>
    <scope>NUCLEOTIDE SEQUENCE</scope>
    <source>
        <strain evidence="1">262</strain>
    </source>
</reference>
<gene>
    <name evidence="1" type="primary">wctL</name>
    <name evidence="1" type="synonym">KL159_00013</name>
</gene>
<sequence>MKVKKNIDHVLAFYLPQFHPIKENNEWWGEGFTEWTNVTKSNKRFIGHRQPQLPADLGFYDLRLSESREAQAELAKKYGVTGFCYYHYWFNGKQLLERPLQEVLASKKPDFPFCICWANENWTRAWDGMDKQVLIQQDYTTDDSQKHFEVLLPYFQDERYIKIDNKPLFLIYRFDHIKDSGEYFAQWRLLAKKHGFNDLFICAVKNGFVTDEPKRIISNGFDAVLDFQPNRKNFPTNTTGKQKVIQFAQKVLPSSFYQWLKVNGSAVNKISYKGIVDGIVSSKWYDDCTVFPCVFPSWDNSARRKTPTVIQNDDPQEYKRWLKHAINIVADNDEGKRIVFINAWNEWAEGCHLEPDTEMGHSFLQATKDAIGSLD</sequence>